<sequence length="120" mass="12893">MGSPGRPLWAVLDVTAITRSNNPKYTSGSASETPLRTAVCARFRGDLPVPVFRRTAQSSFNLTGALAKAGLKHDTVRWLKKTSHTPALSFTCVDLQCAVKAKRRGLEGTSSKFSSQASIV</sequence>
<keyword evidence="2" id="KW-1185">Reference proteome</keyword>
<dbReference type="EMBL" id="JAINUF010000008">
    <property type="protein sequence ID" value="KAJ8351392.1"/>
    <property type="molecule type" value="Genomic_DNA"/>
</dbReference>
<protein>
    <submittedName>
        <fullName evidence="1">Uncharacterized protein</fullName>
    </submittedName>
</protein>
<organism evidence="1 2">
    <name type="scientific">Synaphobranchus kaupii</name>
    <name type="common">Kaup's arrowtooth eel</name>
    <dbReference type="NCBI Taxonomy" id="118154"/>
    <lineage>
        <taxon>Eukaryota</taxon>
        <taxon>Metazoa</taxon>
        <taxon>Chordata</taxon>
        <taxon>Craniata</taxon>
        <taxon>Vertebrata</taxon>
        <taxon>Euteleostomi</taxon>
        <taxon>Actinopterygii</taxon>
        <taxon>Neopterygii</taxon>
        <taxon>Teleostei</taxon>
        <taxon>Anguilliformes</taxon>
        <taxon>Synaphobranchidae</taxon>
        <taxon>Synaphobranchus</taxon>
    </lineage>
</organism>
<reference evidence="1" key="1">
    <citation type="journal article" date="2023" name="Science">
        <title>Genome structures resolve the early diversification of teleost fishes.</title>
        <authorList>
            <person name="Parey E."/>
            <person name="Louis A."/>
            <person name="Montfort J."/>
            <person name="Bouchez O."/>
            <person name="Roques C."/>
            <person name="Iampietro C."/>
            <person name="Lluch J."/>
            <person name="Castinel A."/>
            <person name="Donnadieu C."/>
            <person name="Desvignes T."/>
            <person name="Floi Bucao C."/>
            <person name="Jouanno E."/>
            <person name="Wen M."/>
            <person name="Mejri S."/>
            <person name="Dirks R."/>
            <person name="Jansen H."/>
            <person name="Henkel C."/>
            <person name="Chen W.J."/>
            <person name="Zahm M."/>
            <person name="Cabau C."/>
            <person name="Klopp C."/>
            <person name="Thompson A.W."/>
            <person name="Robinson-Rechavi M."/>
            <person name="Braasch I."/>
            <person name="Lecointre G."/>
            <person name="Bobe J."/>
            <person name="Postlethwait J.H."/>
            <person name="Berthelot C."/>
            <person name="Roest Crollius H."/>
            <person name="Guiguen Y."/>
        </authorList>
    </citation>
    <scope>NUCLEOTIDE SEQUENCE</scope>
    <source>
        <strain evidence="1">WJC10195</strain>
    </source>
</reference>
<accession>A0A9Q1F558</accession>
<gene>
    <name evidence="1" type="ORF">SKAU_G00228680</name>
</gene>
<comment type="caution">
    <text evidence="1">The sequence shown here is derived from an EMBL/GenBank/DDBJ whole genome shotgun (WGS) entry which is preliminary data.</text>
</comment>
<evidence type="ECO:0000313" key="2">
    <source>
        <dbReference type="Proteomes" id="UP001152622"/>
    </source>
</evidence>
<dbReference type="AlphaFoldDB" id="A0A9Q1F558"/>
<proteinExistence type="predicted"/>
<name>A0A9Q1F558_SYNKA</name>
<dbReference type="Proteomes" id="UP001152622">
    <property type="component" value="Chromosome 8"/>
</dbReference>
<evidence type="ECO:0000313" key="1">
    <source>
        <dbReference type="EMBL" id="KAJ8351392.1"/>
    </source>
</evidence>